<feature type="region of interest" description="Disordered" evidence="1">
    <location>
        <begin position="993"/>
        <end position="1016"/>
    </location>
</feature>
<feature type="region of interest" description="Disordered" evidence="1">
    <location>
        <begin position="709"/>
        <end position="762"/>
    </location>
</feature>
<feature type="compositionally biased region" description="Basic and acidic residues" evidence="1">
    <location>
        <begin position="824"/>
        <end position="839"/>
    </location>
</feature>
<feature type="compositionally biased region" description="Low complexity" evidence="1">
    <location>
        <begin position="621"/>
        <end position="631"/>
    </location>
</feature>
<feature type="compositionally biased region" description="Polar residues" evidence="1">
    <location>
        <begin position="298"/>
        <end position="313"/>
    </location>
</feature>
<feature type="region of interest" description="Disordered" evidence="1">
    <location>
        <begin position="807"/>
        <end position="906"/>
    </location>
</feature>
<comment type="caution">
    <text evidence="2">The sequence shown here is derived from an EMBL/GenBank/DDBJ whole genome shotgun (WGS) entry which is preliminary data.</text>
</comment>
<protein>
    <submittedName>
        <fullName evidence="2">C3H1-type domain-containing protein</fullName>
    </submittedName>
</protein>
<name>A0A8H6S8N3_9AGAR</name>
<dbReference type="EMBL" id="JACAZF010000009">
    <property type="protein sequence ID" value="KAF7294951.1"/>
    <property type="molecule type" value="Genomic_DNA"/>
</dbReference>
<gene>
    <name evidence="2" type="ORF">MIND_01033200</name>
</gene>
<keyword evidence="3" id="KW-1185">Reference proteome</keyword>
<dbReference type="Proteomes" id="UP000636479">
    <property type="component" value="Unassembled WGS sequence"/>
</dbReference>
<feature type="compositionally biased region" description="Low complexity" evidence="1">
    <location>
        <begin position="338"/>
        <end position="359"/>
    </location>
</feature>
<feature type="compositionally biased region" description="Pro residues" evidence="1">
    <location>
        <begin position="712"/>
        <end position="733"/>
    </location>
</feature>
<feature type="compositionally biased region" description="Polar residues" evidence="1">
    <location>
        <begin position="361"/>
        <end position="372"/>
    </location>
</feature>
<proteinExistence type="predicted"/>
<feature type="compositionally biased region" description="Polar residues" evidence="1">
    <location>
        <begin position="400"/>
        <end position="409"/>
    </location>
</feature>
<feature type="compositionally biased region" description="Low complexity" evidence="1">
    <location>
        <begin position="494"/>
        <end position="508"/>
    </location>
</feature>
<feature type="compositionally biased region" description="Polar residues" evidence="1">
    <location>
        <begin position="591"/>
        <end position="620"/>
    </location>
</feature>
<feature type="compositionally biased region" description="Polar residues" evidence="1">
    <location>
        <begin position="464"/>
        <end position="483"/>
    </location>
</feature>
<feature type="region of interest" description="Disordered" evidence="1">
    <location>
        <begin position="400"/>
        <end position="631"/>
    </location>
</feature>
<dbReference type="GeneID" id="59349436"/>
<sequence>MDEGDTGYTAGVFIGPFTSPEKRFLAVPIATPSPLRRSPRHSSPLLVPQVNDNSAPMEVDEGPSRSRSATPDNDGWQDEPSSVLASRVARAHDNPSPPPQEADSRPPTPQNQDPIPFPLAIHNPATVAAPASPFPPILDVPTANLISFDSSLTEVLPTPQPSLSNAPSIDELLGAWSPSGQQQRTTESSTPETEELQIVADSLIPPSDSDADSGAPVTPLRRSTRPRRSTPHAHLVPLPLSDDESTPTKTSPRTRRKGKEKDVENAALANAMLPEDDLPKRNKTPKKPSTVFGHRQLGSLSPGSANVLSQLSGPTPFAEPDETQRPFSFSVFAAESTPQPSSPMRASPPRNSRPNSPLRLQFQTQSTENVLQSPARRIPVEEAVASGQISPQRGAQLLSGVTNVGSSSKVPVFHIPPQDSPPRRIQLIPPTPSQGKWQGMRFGSPTRSKSPERAPSVEARPPWNGSTSGAPRGASTSRTNSSPTKDKLPFPIRSTVSESSSNANSGPSTEPPPTTIKIPRSTLKQPTSRIPRIGQKPYARPNINVSAATKLGPEQATSKVGKVIRVVNTTSSQSAEAGPSNLKRKRPPSPQNKTRPTTSRQIPPQNVVPNAQAASASTSIPSPVKRVPVTKPRVVELHRPVGIEAQSKAESSSDGLIKPATPTLKFQAVDLHASSIASSCRDNSPELVTELTPQLSREIPQLVHNISIPEVAIPPPPSPSPSPTPPIDIPPPEETLRRTTRVRRSLFPTTDPPQPVPTRRKAAPIFPSLLSGPFAGMSAVALKTLTSSNTTKNQRYLAAKLETQVIKKDGDRPESPGMKVKTVAQREADERNAKREQRAARRAGQGDDMTGSDDKMDVDSDLDSSPLRHQRGPGDEEDYETPRPTGKRLWSGGSSEDEVMEEKKKRVKWDRGLSTSVFLDELEPQPRKRPKEEVTLKGCLAPTAKVPNRGIHLLLCLTSSQALRLDSMGNHPKAESPLQELVEENIVIKKFVYDNDEPEPPPVVPVKTRSKSKKKS</sequence>
<organism evidence="2 3">
    <name type="scientific">Mycena indigotica</name>
    <dbReference type="NCBI Taxonomy" id="2126181"/>
    <lineage>
        <taxon>Eukaryota</taxon>
        <taxon>Fungi</taxon>
        <taxon>Dikarya</taxon>
        <taxon>Basidiomycota</taxon>
        <taxon>Agaricomycotina</taxon>
        <taxon>Agaricomycetes</taxon>
        <taxon>Agaricomycetidae</taxon>
        <taxon>Agaricales</taxon>
        <taxon>Marasmiineae</taxon>
        <taxon>Mycenaceae</taxon>
        <taxon>Mycena</taxon>
    </lineage>
</organism>
<reference evidence="2" key="1">
    <citation type="submission" date="2020-05" db="EMBL/GenBank/DDBJ databases">
        <title>Mycena genomes resolve the evolution of fungal bioluminescence.</title>
        <authorList>
            <person name="Tsai I.J."/>
        </authorList>
    </citation>
    <scope>NUCLEOTIDE SEQUENCE</scope>
    <source>
        <strain evidence="2">171206Taipei</strain>
    </source>
</reference>
<accession>A0A8H6S8N3</accession>
<feature type="region of interest" description="Disordered" evidence="1">
    <location>
        <begin position="1"/>
        <end position="140"/>
    </location>
</feature>
<dbReference type="OrthoDB" id="2148418at2759"/>
<feature type="compositionally biased region" description="Low complexity" evidence="1">
    <location>
        <begin position="32"/>
        <end position="46"/>
    </location>
</feature>
<feature type="region of interest" description="Disordered" evidence="1">
    <location>
        <begin position="154"/>
        <end position="375"/>
    </location>
</feature>
<evidence type="ECO:0000313" key="3">
    <source>
        <dbReference type="Proteomes" id="UP000636479"/>
    </source>
</evidence>
<dbReference type="AlphaFoldDB" id="A0A8H6S8N3"/>
<feature type="compositionally biased region" description="Basic residues" evidence="1">
    <location>
        <begin position="222"/>
        <end position="231"/>
    </location>
</feature>
<evidence type="ECO:0000313" key="2">
    <source>
        <dbReference type="EMBL" id="KAF7294951.1"/>
    </source>
</evidence>
<dbReference type="RefSeq" id="XP_037216314.1">
    <property type="nucleotide sequence ID" value="XM_037366920.1"/>
</dbReference>
<evidence type="ECO:0000256" key="1">
    <source>
        <dbReference type="SAM" id="MobiDB-lite"/>
    </source>
</evidence>